<proteinExistence type="predicted"/>
<keyword evidence="1" id="KW-0732">Signal</keyword>
<name>A0A1S1HWD1_PROST</name>
<evidence type="ECO:0000256" key="1">
    <source>
        <dbReference type="SAM" id="SignalP"/>
    </source>
</evidence>
<sequence length="182" mass="19064">MKHAQCNQGSLSAGWCRGICFAMVLLLSQKAFAAGGGVVNSITINVGVTVQATTCDIQAVDGGDTIAVDFKTITKKGIESGEYQSAVPFRIVCSDDSPSLTLQLLGDGATFDTTLLASTDNKGLGFEFQLNNQKIGLNTVSSSFTTETTPELTVLPRLDKNATNLVAGGFTSASAKLILDYQ</sequence>
<evidence type="ECO:0000313" key="2">
    <source>
        <dbReference type="EMBL" id="OHT25731.1"/>
    </source>
</evidence>
<dbReference type="GO" id="GO:0009289">
    <property type="term" value="C:pilus"/>
    <property type="evidence" value="ECO:0007669"/>
    <property type="project" value="InterPro"/>
</dbReference>
<dbReference type="InterPro" id="IPR008966">
    <property type="entry name" value="Adhesion_dom_sf"/>
</dbReference>
<accession>A0A1S1HWD1</accession>
<dbReference type="AlphaFoldDB" id="A0A1S1HWD1"/>
<comment type="caution">
    <text evidence="2">The sequence shown here is derived from an EMBL/GenBank/DDBJ whole genome shotgun (WGS) entry which is preliminary data.</text>
</comment>
<feature type="signal peptide" evidence="1">
    <location>
        <begin position="1"/>
        <end position="33"/>
    </location>
</feature>
<dbReference type="GO" id="GO:0007155">
    <property type="term" value="P:cell adhesion"/>
    <property type="evidence" value="ECO:0007669"/>
    <property type="project" value="InterPro"/>
</dbReference>
<evidence type="ECO:0000313" key="3">
    <source>
        <dbReference type="Proteomes" id="UP000179588"/>
    </source>
</evidence>
<reference evidence="2 3" key="1">
    <citation type="submission" date="2016-03" db="EMBL/GenBank/DDBJ databases">
        <title>Genome sequence of Providencia stuartii strain, isolated from the salivary glands of larval Lucilia sericata.</title>
        <authorList>
            <person name="Yuan Y."/>
            <person name="Zhang Y."/>
            <person name="Fu S."/>
            <person name="Crippen T.L."/>
            <person name="Visi D."/>
            <person name="Benbow M.E."/>
            <person name="Allen M."/>
            <person name="Tomberlin J.K."/>
            <person name="Sze S.-H."/>
            <person name="Tarone A.M."/>
        </authorList>
    </citation>
    <scope>NUCLEOTIDE SEQUENCE [LARGE SCALE GENOMIC DNA]</scope>
    <source>
        <strain evidence="2 3">Crippen</strain>
    </source>
</reference>
<dbReference type="EMBL" id="LVIE01000002">
    <property type="protein sequence ID" value="OHT25731.1"/>
    <property type="molecule type" value="Genomic_DNA"/>
</dbReference>
<dbReference type="Proteomes" id="UP000179588">
    <property type="component" value="Unassembled WGS sequence"/>
</dbReference>
<organism evidence="2 3">
    <name type="scientific">Providencia stuartii</name>
    <dbReference type="NCBI Taxonomy" id="588"/>
    <lineage>
        <taxon>Bacteria</taxon>
        <taxon>Pseudomonadati</taxon>
        <taxon>Pseudomonadota</taxon>
        <taxon>Gammaproteobacteria</taxon>
        <taxon>Enterobacterales</taxon>
        <taxon>Morganellaceae</taxon>
        <taxon>Providencia</taxon>
    </lineage>
</organism>
<keyword evidence="3" id="KW-1185">Reference proteome</keyword>
<protein>
    <submittedName>
        <fullName evidence="2">Uncharacterized protein</fullName>
    </submittedName>
</protein>
<dbReference type="SUPFAM" id="SSF49401">
    <property type="entry name" value="Bacterial adhesins"/>
    <property type="match status" value="1"/>
</dbReference>
<feature type="chain" id="PRO_5010196453" evidence="1">
    <location>
        <begin position="34"/>
        <end position="182"/>
    </location>
</feature>
<dbReference type="Gene3D" id="2.60.40.1090">
    <property type="entry name" value="Fimbrial-type adhesion domain"/>
    <property type="match status" value="1"/>
</dbReference>
<dbReference type="InterPro" id="IPR036937">
    <property type="entry name" value="Adhesion_dom_fimbrial_sf"/>
</dbReference>
<gene>
    <name evidence="2" type="ORF">A3Q29_12055</name>
</gene>